<organism evidence="1 2">
    <name type="scientific">Parasedimentitalea psychrophila</name>
    <dbReference type="NCBI Taxonomy" id="2997337"/>
    <lineage>
        <taxon>Bacteria</taxon>
        <taxon>Pseudomonadati</taxon>
        <taxon>Pseudomonadota</taxon>
        <taxon>Alphaproteobacteria</taxon>
        <taxon>Rhodobacterales</taxon>
        <taxon>Paracoccaceae</taxon>
        <taxon>Parasedimentitalea</taxon>
    </lineage>
</organism>
<sequence length="93" mass="10409">MSAQQKMIIETARNVALQPEEYTDDPAQFTTAWATLNAARGQSINTSRLRAAHLIERRLPTTEPTEIEKCMQRVTAKTRNLIQARCSDLPPAA</sequence>
<proteinExistence type="predicted"/>
<keyword evidence="2" id="KW-1185">Reference proteome</keyword>
<name>A0A9Y2KWW2_9RHOB</name>
<dbReference type="KEGG" id="ppso:QPJ95_14245"/>
<dbReference type="EMBL" id="CP127247">
    <property type="protein sequence ID" value="WIY23800.1"/>
    <property type="molecule type" value="Genomic_DNA"/>
</dbReference>
<evidence type="ECO:0000313" key="2">
    <source>
        <dbReference type="Proteomes" id="UP001238334"/>
    </source>
</evidence>
<evidence type="ECO:0000313" key="1">
    <source>
        <dbReference type="EMBL" id="WIY23800.1"/>
    </source>
</evidence>
<dbReference type="AlphaFoldDB" id="A0A9Y2KWW2"/>
<reference evidence="1 2" key="1">
    <citation type="submission" date="2023-06" db="EMBL/GenBank/DDBJ databases">
        <title>Parasedimentitalea psychrophila sp. nov., a psychrophilic bacterium isolated from deep-sea sediment.</title>
        <authorList>
            <person name="Li A."/>
        </authorList>
    </citation>
    <scope>NUCLEOTIDE SEQUENCE [LARGE SCALE GENOMIC DNA]</scope>
    <source>
        <strain evidence="1 2">QS115</strain>
    </source>
</reference>
<dbReference type="Proteomes" id="UP001238334">
    <property type="component" value="Chromosome"/>
</dbReference>
<protein>
    <submittedName>
        <fullName evidence="1">Uncharacterized protein</fullName>
    </submittedName>
</protein>
<accession>A0A9Y2KWW2</accession>
<dbReference type="RefSeq" id="WP_270919766.1">
    <property type="nucleotide sequence ID" value="NZ_CP127247.1"/>
</dbReference>
<gene>
    <name evidence="1" type="ORF">QPJ95_14245</name>
</gene>